<sequence length="78" mass="8413">MQKARGDPSLKQAEGDSTCGGDGFDAHPVRIVLETVHFFSACFKNAWCTFICSSSLEQIRSISQPASVAKIAVSLIDH</sequence>
<dbReference type="EMBL" id="CP016908">
    <property type="protein sequence ID" value="APS00160.1"/>
    <property type="molecule type" value="Genomic_DNA"/>
</dbReference>
<evidence type="ECO:0000256" key="1">
    <source>
        <dbReference type="SAM" id="MobiDB-lite"/>
    </source>
</evidence>
<name>A0A1L6MXA8_9BACT</name>
<dbReference type="KEGG" id="pabo:BCY86_05295"/>
<proteinExistence type="predicted"/>
<keyword evidence="3" id="KW-1185">Reference proteome</keyword>
<evidence type="ECO:0000313" key="2">
    <source>
        <dbReference type="EMBL" id="APS00160.1"/>
    </source>
</evidence>
<dbReference type="AlphaFoldDB" id="A0A1L6MXA8"/>
<gene>
    <name evidence="2" type="ORF">BCY86_05295</name>
</gene>
<dbReference type="STRING" id="1882918.BCY86_05295"/>
<dbReference type="Proteomes" id="UP000185544">
    <property type="component" value="Chromosome"/>
</dbReference>
<organism evidence="2 3">
    <name type="scientific">Pajaroellobacter abortibovis</name>
    <dbReference type="NCBI Taxonomy" id="1882918"/>
    <lineage>
        <taxon>Bacteria</taxon>
        <taxon>Pseudomonadati</taxon>
        <taxon>Myxococcota</taxon>
        <taxon>Polyangia</taxon>
        <taxon>Polyangiales</taxon>
        <taxon>Polyangiaceae</taxon>
    </lineage>
</organism>
<reference evidence="2 3" key="1">
    <citation type="submission" date="2016-08" db="EMBL/GenBank/DDBJ databases">
        <title>Identification and validation of antigenic proteins from Pajaroellobacter abortibovis using de-novo genome sequence assembly and reverse vaccinology.</title>
        <authorList>
            <person name="Welly B.T."/>
            <person name="Miller M.R."/>
            <person name="Stott J.L."/>
            <person name="Blanchard M.T."/>
            <person name="Islas-Trejo A.D."/>
            <person name="O'Rourke S.M."/>
            <person name="Young A.E."/>
            <person name="Medrano J.F."/>
            <person name="Van Eenennaam A.L."/>
        </authorList>
    </citation>
    <scope>NUCLEOTIDE SEQUENCE [LARGE SCALE GENOMIC DNA]</scope>
    <source>
        <strain evidence="2 3">BTF92-0548A/99-0131</strain>
    </source>
</reference>
<evidence type="ECO:0000313" key="3">
    <source>
        <dbReference type="Proteomes" id="UP000185544"/>
    </source>
</evidence>
<protein>
    <submittedName>
        <fullName evidence="2">Uncharacterized protein</fullName>
    </submittedName>
</protein>
<dbReference type="RefSeq" id="WP_075276825.1">
    <property type="nucleotide sequence ID" value="NZ_CP016908.1"/>
</dbReference>
<feature type="region of interest" description="Disordered" evidence="1">
    <location>
        <begin position="1"/>
        <end position="22"/>
    </location>
</feature>
<accession>A0A1L6MXA8</accession>